<keyword evidence="4" id="KW-0288">FMN</keyword>
<keyword evidence="15" id="KW-1185">Reference proteome</keyword>
<dbReference type="AlphaFoldDB" id="A0A2N3N4H8"/>
<keyword evidence="8" id="KW-0274">FAD</keyword>
<evidence type="ECO:0000256" key="6">
    <source>
        <dbReference type="ARBA" id="ARBA00022695"/>
    </source>
</evidence>
<evidence type="ECO:0000256" key="12">
    <source>
        <dbReference type="ARBA" id="ARBA00049494"/>
    </source>
</evidence>
<evidence type="ECO:0000259" key="13">
    <source>
        <dbReference type="Pfam" id="PF01507"/>
    </source>
</evidence>
<evidence type="ECO:0000256" key="9">
    <source>
        <dbReference type="ARBA" id="ARBA00022840"/>
    </source>
</evidence>
<keyword evidence="3" id="KW-0285">Flavoprotein</keyword>
<comment type="pathway">
    <text evidence="1">Cofactor biosynthesis; FAD biosynthesis; FAD from FMN: step 1/1.</text>
</comment>
<accession>A0A2N3N4H8</accession>
<name>A0A2N3N4H8_9PEZI</name>
<proteinExistence type="predicted"/>
<feature type="domain" description="Phosphoadenosine phosphosulphate reductase" evidence="13">
    <location>
        <begin position="279"/>
        <end position="366"/>
    </location>
</feature>
<comment type="catalytic activity">
    <reaction evidence="12">
        <text>FMN + ATP + H(+) = FAD + diphosphate</text>
        <dbReference type="Rhea" id="RHEA:17237"/>
        <dbReference type="ChEBI" id="CHEBI:15378"/>
        <dbReference type="ChEBI" id="CHEBI:30616"/>
        <dbReference type="ChEBI" id="CHEBI:33019"/>
        <dbReference type="ChEBI" id="CHEBI:57692"/>
        <dbReference type="ChEBI" id="CHEBI:58210"/>
        <dbReference type="EC" id="2.7.7.2"/>
    </reaction>
</comment>
<dbReference type="VEuPathDB" id="FungiDB:jhhlp_005930"/>
<evidence type="ECO:0000256" key="3">
    <source>
        <dbReference type="ARBA" id="ARBA00022630"/>
    </source>
</evidence>
<dbReference type="STRING" id="41688.A0A2N3N4H8"/>
<dbReference type="InterPro" id="IPR014729">
    <property type="entry name" value="Rossmann-like_a/b/a_fold"/>
</dbReference>
<dbReference type="EC" id="2.7.7.2" evidence="2"/>
<reference evidence="14 15" key="1">
    <citation type="journal article" date="2017" name="G3 (Bethesda)">
        <title>First Draft Genome Sequence of the Pathogenic Fungus Lomentospora prolificans (Formerly Scedosporium prolificans).</title>
        <authorList>
            <person name="Luo R."/>
            <person name="Zimin A."/>
            <person name="Workman R."/>
            <person name="Fan Y."/>
            <person name="Pertea G."/>
            <person name="Grossman N."/>
            <person name="Wear M.P."/>
            <person name="Jia B."/>
            <person name="Miller H."/>
            <person name="Casadevall A."/>
            <person name="Timp W."/>
            <person name="Zhang S.X."/>
            <person name="Salzberg S.L."/>
        </authorList>
    </citation>
    <scope>NUCLEOTIDE SEQUENCE [LARGE SCALE GENOMIC DNA]</scope>
    <source>
        <strain evidence="14 15">JHH-5317</strain>
    </source>
</reference>
<evidence type="ECO:0000256" key="4">
    <source>
        <dbReference type="ARBA" id="ARBA00022643"/>
    </source>
</evidence>
<organism evidence="14 15">
    <name type="scientific">Lomentospora prolificans</name>
    <dbReference type="NCBI Taxonomy" id="41688"/>
    <lineage>
        <taxon>Eukaryota</taxon>
        <taxon>Fungi</taxon>
        <taxon>Dikarya</taxon>
        <taxon>Ascomycota</taxon>
        <taxon>Pezizomycotina</taxon>
        <taxon>Sordariomycetes</taxon>
        <taxon>Hypocreomycetidae</taxon>
        <taxon>Microascales</taxon>
        <taxon>Microascaceae</taxon>
        <taxon>Lomentospora</taxon>
    </lineage>
</organism>
<dbReference type="Proteomes" id="UP000233524">
    <property type="component" value="Unassembled WGS sequence"/>
</dbReference>
<dbReference type="InParanoid" id="A0A2N3N4H8"/>
<evidence type="ECO:0000256" key="1">
    <source>
        <dbReference type="ARBA" id="ARBA00004726"/>
    </source>
</evidence>
<evidence type="ECO:0000256" key="10">
    <source>
        <dbReference type="ARBA" id="ARBA00031145"/>
    </source>
</evidence>
<evidence type="ECO:0000256" key="8">
    <source>
        <dbReference type="ARBA" id="ARBA00022827"/>
    </source>
</evidence>
<dbReference type="EMBL" id="NLAX01000701">
    <property type="protein sequence ID" value="PKS07328.1"/>
    <property type="molecule type" value="Genomic_DNA"/>
</dbReference>
<evidence type="ECO:0000313" key="15">
    <source>
        <dbReference type="Proteomes" id="UP000233524"/>
    </source>
</evidence>
<gene>
    <name evidence="14" type="ORF">jhhlp_005930</name>
</gene>
<dbReference type="InterPro" id="IPR002500">
    <property type="entry name" value="PAPS_reduct_dom"/>
</dbReference>
<evidence type="ECO:0000313" key="14">
    <source>
        <dbReference type="EMBL" id="PKS07328.1"/>
    </source>
</evidence>
<evidence type="ECO:0000256" key="7">
    <source>
        <dbReference type="ARBA" id="ARBA00022741"/>
    </source>
</evidence>
<dbReference type="PANTHER" id="PTHR23293:SF9">
    <property type="entry name" value="FAD SYNTHASE"/>
    <property type="match status" value="1"/>
</dbReference>
<feature type="domain" description="Phosphoadenosine phosphosulphate reductase" evidence="13">
    <location>
        <begin position="204"/>
        <end position="273"/>
    </location>
</feature>
<evidence type="ECO:0000256" key="11">
    <source>
        <dbReference type="ARBA" id="ARBA00031871"/>
    </source>
</evidence>
<keyword evidence="7" id="KW-0547">Nucleotide-binding</keyword>
<evidence type="ECO:0000256" key="2">
    <source>
        <dbReference type="ARBA" id="ARBA00012393"/>
    </source>
</evidence>
<sequence>MAFNTTLQSIRSLLRTPLSKRSKSFSTNQTVVSAESDAVLAVAPMPVAAAPNGISESGKEVVVTTTTTSISVSESSTTPAFELAEDVCVAKGVMVNGEDEGEAVHDLPRVCAALDEKITRLLEEEPADETMKGLQERVRQSMDIIAEALRRYKYVATSRKNYDSFSHLKSMSSSPTRLFAILLSYGFSIADPVLLANPTRPEELSMSYNGGKDCLVLLILLLAGLHRHSKNSDDPPAPPPETLQSIYIIPPHPFPEVDEFVARSSKTYSLNLTRSTLPMRPALSAYLAANPAIRAVFVGTRRTDPHGATLTSFDETDGDWPRFMRIHPVLDWHYTEIWALLRALDIEYCKLYDMGYTSLGGTTDTLPNPALKSSDGGFKPAYELVADDEERLGRE</sequence>
<dbReference type="GO" id="GO:0003919">
    <property type="term" value="F:FMN adenylyltransferase activity"/>
    <property type="evidence" value="ECO:0007669"/>
    <property type="project" value="UniProtKB-EC"/>
</dbReference>
<dbReference type="Gene3D" id="3.40.50.620">
    <property type="entry name" value="HUPs"/>
    <property type="match status" value="1"/>
</dbReference>
<dbReference type="FunFam" id="3.40.50.620:FF:000187">
    <property type="entry name" value="Probable FAD synthetase"/>
    <property type="match status" value="1"/>
</dbReference>
<dbReference type="SUPFAM" id="SSF52402">
    <property type="entry name" value="Adenine nucleotide alpha hydrolases-like"/>
    <property type="match status" value="1"/>
</dbReference>
<dbReference type="Pfam" id="PF01507">
    <property type="entry name" value="PAPS_reduct"/>
    <property type="match status" value="2"/>
</dbReference>
<dbReference type="OrthoDB" id="270728at2759"/>
<keyword evidence="9" id="KW-0067">ATP-binding</keyword>
<comment type="caution">
    <text evidence="14">The sequence shown here is derived from an EMBL/GenBank/DDBJ whole genome shotgun (WGS) entry which is preliminary data.</text>
</comment>
<protein>
    <recommendedName>
        <fullName evidence="2">FAD synthase</fullName>
        <ecNumber evidence="2">2.7.7.2</ecNumber>
    </recommendedName>
    <alternativeName>
        <fullName evidence="10">FAD pyrophosphorylase</fullName>
    </alternativeName>
    <alternativeName>
        <fullName evidence="11">FMN adenylyltransferase</fullName>
    </alternativeName>
</protein>
<dbReference type="GO" id="GO:0005524">
    <property type="term" value="F:ATP binding"/>
    <property type="evidence" value="ECO:0007669"/>
    <property type="project" value="UniProtKB-KW"/>
</dbReference>
<dbReference type="CDD" id="cd23948">
    <property type="entry name" value="FAD_synthase"/>
    <property type="match status" value="1"/>
</dbReference>
<dbReference type="GO" id="GO:0006747">
    <property type="term" value="P:FAD biosynthetic process"/>
    <property type="evidence" value="ECO:0007669"/>
    <property type="project" value="TreeGrafter"/>
</dbReference>
<dbReference type="PANTHER" id="PTHR23293">
    <property type="entry name" value="FAD SYNTHETASE-RELATED FMN ADENYLYLTRANSFERASE"/>
    <property type="match status" value="1"/>
</dbReference>
<keyword evidence="6" id="KW-0548">Nucleotidyltransferase</keyword>
<evidence type="ECO:0000256" key="5">
    <source>
        <dbReference type="ARBA" id="ARBA00022679"/>
    </source>
</evidence>
<keyword evidence="5" id="KW-0808">Transferase</keyword>